<dbReference type="AlphaFoldDB" id="A0AB39P074"/>
<feature type="compositionally biased region" description="Low complexity" evidence="1">
    <location>
        <begin position="24"/>
        <end position="44"/>
    </location>
</feature>
<dbReference type="InterPro" id="IPR011047">
    <property type="entry name" value="Quinoprotein_ADH-like_sf"/>
</dbReference>
<dbReference type="RefSeq" id="WP_369229729.1">
    <property type="nucleotide sequence ID" value="NZ_CP163435.1"/>
</dbReference>
<organism evidence="3">
    <name type="scientific">Streptomyces sp. R21</name>
    <dbReference type="NCBI Taxonomy" id="3238627"/>
    <lineage>
        <taxon>Bacteria</taxon>
        <taxon>Bacillati</taxon>
        <taxon>Actinomycetota</taxon>
        <taxon>Actinomycetes</taxon>
        <taxon>Kitasatosporales</taxon>
        <taxon>Streptomycetaceae</taxon>
        <taxon>Streptomyces</taxon>
    </lineage>
</organism>
<protein>
    <submittedName>
        <fullName evidence="3">PQQ-binding-like beta-propeller repeat protein</fullName>
    </submittedName>
</protein>
<gene>
    <name evidence="3" type="ORF">AB5J56_03030</name>
</gene>
<sequence>MPTVGATVLGILLAGCGSARPGDSEPTSSASASVSGPASPSTASLSVNGPWHAWTASLTAPEASGTCGATAHQVVCSTAPDGLVGRSRATGAVTWRVAVTGSGKNGGLVVDAADERAMTSSSRVLRAANLRTGKQAWTHRLPDEHSYLAVGAADGVVYALESAGSTRRAITLAAFRASSGAALWHRAVDADLGEGIAAFGGRIYVTDGTKVTARDARSGTTVATSPSGTRCPHLIAGGTYLVCTGSPLSAEDTFPPLRRLDPATLAPLPTAEDTGMKPERGLISPDGVLMLFEDSAEDPGAGTWNAYDLEHRRRLWSYDTSSKQGGLVGGRFVTFTPDNDTTRGRLISIDLHAGQDATGAAAPRMSARYPQTAGSGFPALVVPGGGSGHVVVEPSPRHTLRSIPLP</sequence>
<evidence type="ECO:0000259" key="2">
    <source>
        <dbReference type="Pfam" id="PF13360"/>
    </source>
</evidence>
<dbReference type="EMBL" id="CP163435">
    <property type="protein sequence ID" value="XDQ23729.1"/>
    <property type="molecule type" value="Genomic_DNA"/>
</dbReference>
<proteinExistence type="predicted"/>
<dbReference type="Gene3D" id="2.130.10.10">
    <property type="entry name" value="YVTN repeat-like/Quinoprotein amine dehydrogenase"/>
    <property type="match status" value="1"/>
</dbReference>
<feature type="domain" description="Pyrrolo-quinoline quinone repeat" evidence="2">
    <location>
        <begin position="53"/>
        <end position="144"/>
    </location>
</feature>
<evidence type="ECO:0000313" key="3">
    <source>
        <dbReference type="EMBL" id="XDQ23729.1"/>
    </source>
</evidence>
<dbReference type="InterPro" id="IPR002372">
    <property type="entry name" value="PQQ_rpt_dom"/>
</dbReference>
<feature type="region of interest" description="Disordered" evidence="1">
    <location>
        <begin position="20"/>
        <end position="45"/>
    </location>
</feature>
<reference evidence="3" key="1">
    <citation type="submission" date="2024-07" db="EMBL/GenBank/DDBJ databases">
        <authorList>
            <person name="Yu S.T."/>
        </authorList>
    </citation>
    <scope>NUCLEOTIDE SEQUENCE</scope>
    <source>
        <strain evidence="3">R21</strain>
    </source>
</reference>
<dbReference type="InterPro" id="IPR015943">
    <property type="entry name" value="WD40/YVTN_repeat-like_dom_sf"/>
</dbReference>
<accession>A0AB39P074</accession>
<dbReference type="Pfam" id="PF13360">
    <property type="entry name" value="PQQ_2"/>
    <property type="match status" value="2"/>
</dbReference>
<name>A0AB39P074_9ACTN</name>
<dbReference type="SUPFAM" id="SSF50998">
    <property type="entry name" value="Quinoprotein alcohol dehydrogenase-like"/>
    <property type="match status" value="2"/>
</dbReference>
<evidence type="ECO:0000256" key="1">
    <source>
        <dbReference type="SAM" id="MobiDB-lite"/>
    </source>
</evidence>
<feature type="domain" description="Pyrrolo-quinoline quinone repeat" evidence="2">
    <location>
        <begin position="171"/>
        <end position="222"/>
    </location>
</feature>